<proteinExistence type="inferred from homology"/>
<evidence type="ECO:0000256" key="3">
    <source>
        <dbReference type="SAM" id="MobiDB-lite"/>
    </source>
</evidence>
<evidence type="ECO:0000313" key="4">
    <source>
        <dbReference type="EMBL" id="TWT63007.1"/>
    </source>
</evidence>
<comment type="similarity">
    <text evidence="1">Belongs to the PspA/Vipp/IM30 family.</text>
</comment>
<gene>
    <name evidence="4" type="primary">pspA_2</name>
    <name evidence="4" type="ORF">Pan54_37580</name>
</gene>
<accession>A0A5C5XIM2</accession>
<keyword evidence="2" id="KW-0175">Coiled coil</keyword>
<dbReference type="InterPro" id="IPR007157">
    <property type="entry name" value="PspA_VIPP1"/>
</dbReference>
<dbReference type="PANTHER" id="PTHR31088">
    <property type="entry name" value="MEMBRANE-ASSOCIATED PROTEIN VIPP1, CHLOROPLASTIC"/>
    <property type="match status" value="1"/>
</dbReference>
<evidence type="ECO:0000256" key="2">
    <source>
        <dbReference type="SAM" id="Coils"/>
    </source>
</evidence>
<reference evidence="4 5" key="1">
    <citation type="submission" date="2019-02" db="EMBL/GenBank/DDBJ databases">
        <title>Deep-cultivation of Planctomycetes and their phenomic and genomic characterization uncovers novel biology.</title>
        <authorList>
            <person name="Wiegand S."/>
            <person name="Jogler M."/>
            <person name="Boedeker C."/>
            <person name="Pinto D."/>
            <person name="Vollmers J."/>
            <person name="Rivas-Marin E."/>
            <person name="Kohn T."/>
            <person name="Peeters S.H."/>
            <person name="Heuer A."/>
            <person name="Rast P."/>
            <person name="Oberbeckmann S."/>
            <person name="Bunk B."/>
            <person name="Jeske O."/>
            <person name="Meyerdierks A."/>
            <person name="Storesund J.E."/>
            <person name="Kallscheuer N."/>
            <person name="Luecker S."/>
            <person name="Lage O.M."/>
            <person name="Pohl T."/>
            <person name="Merkel B.J."/>
            <person name="Hornburger P."/>
            <person name="Mueller R.-W."/>
            <person name="Bruemmer F."/>
            <person name="Labrenz M."/>
            <person name="Spormann A.M."/>
            <person name="Op Den Camp H."/>
            <person name="Overmann J."/>
            <person name="Amann R."/>
            <person name="Jetten M.S.M."/>
            <person name="Mascher T."/>
            <person name="Medema M.H."/>
            <person name="Devos D.P."/>
            <person name="Kaster A.-K."/>
            <person name="Ovreas L."/>
            <person name="Rohde M."/>
            <person name="Galperin M.Y."/>
            <person name="Jogler C."/>
        </authorList>
    </citation>
    <scope>NUCLEOTIDE SEQUENCE [LARGE SCALE GENOMIC DNA]</scope>
    <source>
        <strain evidence="4 5">Pan54</strain>
    </source>
</reference>
<organism evidence="4 5">
    <name type="scientific">Rubinisphaera italica</name>
    <dbReference type="NCBI Taxonomy" id="2527969"/>
    <lineage>
        <taxon>Bacteria</taxon>
        <taxon>Pseudomonadati</taxon>
        <taxon>Planctomycetota</taxon>
        <taxon>Planctomycetia</taxon>
        <taxon>Planctomycetales</taxon>
        <taxon>Planctomycetaceae</taxon>
        <taxon>Rubinisphaera</taxon>
    </lineage>
</organism>
<comment type="caution">
    <text evidence="4">The sequence shown here is derived from an EMBL/GenBank/DDBJ whole genome shotgun (WGS) entry which is preliminary data.</text>
</comment>
<feature type="region of interest" description="Disordered" evidence="3">
    <location>
        <begin position="139"/>
        <end position="165"/>
    </location>
</feature>
<dbReference type="RefSeq" id="WP_146504805.1">
    <property type="nucleotide sequence ID" value="NZ_SJPG01000001.1"/>
</dbReference>
<keyword evidence="5" id="KW-1185">Reference proteome</keyword>
<dbReference type="PANTHER" id="PTHR31088:SF6">
    <property type="entry name" value="PHAGE SHOCK PROTEIN A"/>
    <property type="match status" value="1"/>
</dbReference>
<name>A0A5C5XIM2_9PLAN</name>
<evidence type="ECO:0000256" key="1">
    <source>
        <dbReference type="ARBA" id="ARBA00043985"/>
    </source>
</evidence>
<dbReference type="EMBL" id="SJPG01000001">
    <property type="protein sequence ID" value="TWT63007.1"/>
    <property type="molecule type" value="Genomic_DNA"/>
</dbReference>
<feature type="compositionally biased region" description="Polar residues" evidence="3">
    <location>
        <begin position="144"/>
        <end position="159"/>
    </location>
</feature>
<dbReference type="OrthoDB" id="9779630at2"/>
<dbReference type="Pfam" id="PF04012">
    <property type="entry name" value="PspA_IM30"/>
    <property type="match status" value="1"/>
</dbReference>
<evidence type="ECO:0000313" key="5">
    <source>
        <dbReference type="Proteomes" id="UP000316095"/>
    </source>
</evidence>
<sequence length="178" mass="19890">MPYFSRLTDIVTCSLTALLKDSDDPQGTLRDVIREMEEGLGGAQRSVQSAQQSRQRLVAELDESREQSEHFDQQAIQLLQANDENGARMALYRKKEASDLMAGLEQQVSVANSTYEALMTTYRALEARLAEARRKLNDLGGSESADSQYGSLSETAQNMRHSEVELELAAMKERLNQS</sequence>
<dbReference type="AlphaFoldDB" id="A0A5C5XIM2"/>
<dbReference type="Proteomes" id="UP000316095">
    <property type="component" value="Unassembled WGS sequence"/>
</dbReference>
<protein>
    <submittedName>
        <fullName evidence="4">Phage shock protein A</fullName>
    </submittedName>
</protein>
<feature type="coiled-coil region" evidence="2">
    <location>
        <begin position="47"/>
        <end position="74"/>
    </location>
</feature>